<sequence>MHSVIQPRLNFNNKQLNHFSAVLVSLRDMMKPLRKMFSSKYLVNPLQSCQRCLGRRYSSLNYIRRLCLVSLILHMMLELQC</sequence>
<dbReference type="EMBL" id="GBRH01177876">
    <property type="protein sequence ID" value="JAE20020.1"/>
    <property type="molecule type" value="Transcribed_RNA"/>
</dbReference>
<reference evidence="1" key="1">
    <citation type="submission" date="2014-09" db="EMBL/GenBank/DDBJ databases">
        <authorList>
            <person name="Magalhaes I.L.F."/>
            <person name="Oliveira U."/>
            <person name="Santos F.R."/>
            <person name="Vidigal T.H.D.A."/>
            <person name="Brescovit A.D."/>
            <person name="Santos A.J."/>
        </authorList>
    </citation>
    <scope>NUCLEOTIDE SEQUENCE</scope>
    <source>
        <tissue evidence="1">Shoot tissue taken approximately 20 cm above the soil surface</tissue>
    </source>
</reference>
<accession>A0A0A9G4M0</accession>
<proteinExistence type="predicted"/>
<reference evidence="1" key="2">
    <citation type="journal article" date="2015" name="Data Brief">
        <title>Shoot transcriptome of the giant reed, Arundo donax.</title>
        <authorList>
            <person name="Barrero R.A."/>
            <person name="Guerrero F.D."/>
            <person name="Moolhuijzen P."/>
            <person name="Goolsby J.A."/>
            <person name="Tidwell J."/>
            <person name="Bellgard S.E."/>
            <person name="Bellgard M.I."/>
        </authorList>
    </citation>
    <scope>NUCLEOTIDE SEQUENCE</scope>
    <source>
        <tissue evidence="1">Shoot tissue taken approximately 20 cm above the soil surface</tissue>
    </source>
</reference>
<evidence type="ECO:0000313" key="1">
    <source>
        <dbReference type="EMBL" id="JAE20020.1"/>
    </source>
</evidence>
<protein>
    <submittedName>
        <fullName evidence="1">Uncharacterized protein</fullName>
    </submittedName>
</protein>
<organism evidence="1">
    <name type="scientific">Arundo donax</name>
    <name type="common">Giant reed</name>
    <name type="synonym">Donax arundinaceus</name>
    <dbReference type="NCBI Taxonomy" id="35708"/>
    <lineage>
        <taxon>Eukaryota</taxon>
        <taxon>Viridiplantae</taxon>
        <taxon>Streptophyta</taxon>
        <taxon>Embryophyta</taxon>
        <taxon>Tracheophyta</taxon>
        <taxon>Spermatophyta</taxon>
        <taxon>Magnoliopsida</taxon>
        <taxon>Liliopsida</taxon>
        <taxon>Poales</taxon>
        <taxon>Poaceae</taxon>
        <taxon>PACMAD clade</taxon>
        <taxon>Arundinoideae</taxon>
        <taxon>Arundineae</taxon>
        <taxon>Arundo</taxon>
    </lineage>
</organism>
<dbReference type="AlphaFoldDB" id="A0A0A9G4M0"/>
<name>A0A0A9G4M0_ARUDO</name>